<dbReference type="PANTHER" id="PTHR11699">
    <property type="entry name" value="ALDEHYDE DEHYDROGENASE-RELATED"/>
    <property type="match status" value="1"/>
</dbReference>
<feature type="active site" evidence="4">
    <location>
        <position position="252"/>
    </location>
</feature>
<dbReference type="InterPro" id="IPR016163">
    <property type="entry name" value="Ald_DH_C"/>
</dbReference>
<sequence>MSTQETEAPTTSAAPEAPDAPQIAVVDPASGRVIQHVPDLDAEAVRRAAERGRAVQPAWAALGFEGRARILRRAQKWVVDHREEIIRTVVSETGKVWEDAQLADYGYGAAAFGFWADNAEKYLAEERVKSASPMSKGKKLLIRYEPLGLVGVIGPWNYPLANSVGDAIPALAAGNSVLLKPSEETPLTSLLMERALLECGMPEGVFQVVTGRGQTGAALIDVVDMIMFTGSTRTGKLVAKAAAEALIPCSLELGGKDAMVVLADADLDRAANQAVFYSMFNAGQTCVSVERVYVEAPVYDAFVAKVVEKARTLRSGVEPSGPGATDVGALTFPPQLETVRRHVDQAREAGATIAVGGNPPEGPGLFYPPTVLTNVDHSMEAMTEETFGPTLPIMKVADVEEAIKMANDSPYGLMASVFTKDAEKGEAVARRLEAGMVHVNAVLMGYLSLELPMGGWKTSGVGARHGVGGIRKYTKTQSIVVSSRMNLKREPYEYPYTGTGYKLVGALNKFLYGRGRRD</sequence>
<dbReference type="EMBL" id="JAXAVX010000004">
    <property type="protein sequence ID" value="MDX8152011.1"/>
    <property type="molecule type" value="Genomic_DNA"/>
</dbReference>
<evidence type="ECO:0000256" key="2">
    <source>
        <dbReference type="ARBA" id="ARBA00023002"/>
    </source>
</evidence>
<name>A0ABU4VM44_9ACTN</name>
<dbReference type="Gene3D" id="3.40.309.10">
    <property type="entry name" value="Aldehyde Dehydrogenase, Chain A, domain 2"/>
    <property type="match status" value="1"/>
</dbReference>
<feature type="region of interest" description="Disordered" evidence="6">
    <location>
        <begin position="1"/>
        <end position="21"/>
    </location>
</feature>
<proteinExistence type="inferred from homology"/>
<dbReference type="PROSITE" id="PS00687">
    <property type="entry name" value="ALDEHYDE_DEHYDR_GLU"/>
    <property type="match status" value="1"/>
</dbReference>
<keyword evidence="9" id="KW-1185">Reference proteome</keyword>
<dbReference type="CDD" id="cd07099">
    <property type="entry name" value="ALDH_DDALDH"/>
    <property type="match status" value="1"/>
</dbReference>
<dbReference type="InterPro" id="IPR016162">
    <property type="entry name" value="Ald_DH_N"/>
</dbReference>
<evidence type="ECO:0000256" key="6">
    <source>
        <dbReference type="SAM" id="MobiDB-lite"/>
    </source>
</evidence>
<comment type="caution">
    <text evidence="8">The sequence shown here is derived from an EMBL/GenBank/DDBJ whole genome shotgun (WGS) entry which is preliminary data.</text>
</comment>
<dbReference type="InterPro" id="IPR029510">
    <property type="entry name" value="Ald_DH_CS_GLU"/>
</dbReference>
<evidence type="ECO:0000313" key="8">
    <source>
        <dbReference type="EMBL" id="MDX8152011.1"/>
    </source>
</evidence>
<dbReference type="InterPro" id="IPR015590">
    <property type="entry name" value="Aldehyde_DH_dom"/>
</dbReference>
<dbReference type="RefSeq" id="WP_319954166.1">
    <property type="nucleotide sequence ID" value="NZ_JAXAVX010000004.1"/>
</dbReference>
<dbReference type="SUPFAM" id="SSF53720">
    <property type="entry name" value="ALDH-like"/>
    <property type="match status" value="1"/>
</dbReference>
<protein>
    <recommendedName>
        <fullName evidence="3">Aldehyde dehydrogenase</fullName>
    </recommendedName>
</protein>
<dbReference type="Proteomes" id="UP001277761">
    <property type="component" value="Unassembled WGS sequence"/>
</dbReference>
<evidence type="ECO:0000256" key="5">
    <source>
        <dbReference type="RuleBase" id="RU003345"/>
    </source>
</evidence>
<comment type="similarity">
    <text evidence="1 3 5">Belongs to the aldehyde dehydrogenase family.</text>
</comment>
<dbReference type="InterPro" id="IPR012394">
    <property type="entry name" value="Aldehyde_DH_NAD(P)"/>
</dbReference>
<organism evidence="8 9">
    <name type="scientific">Patulibacter brassicae</name>
    <dbReference type="NCBI Taxonomy" id="1705717"/>
    <lineage>
        <taxon>Bacteria</taxon>
        <taxon>Bacillati</taxon>
        <taxon>Actinomycetota</taxon>
        <taxon>Thermoleophilia</taxon>
        <taxon>Solirubrobacterales</taxon>
        <taxon>Patulibacteraceae</taxon>
        <taxon>Patulibacter</taxon>
    </lineage>
</organism>
<dbReference type="Gene3D" id="3.40.605.10">
    <property type="entry name" value="Aldehyde Dehydrogenase, Chain A, domain 1"/>
    <property type="match status" value="1"/>
</dbReference>
<reference evidence="8 9" key="1">
    <citation type="submission" date="2023-11" db="EMBL/GenBank/DDBJ databases">
        <authorList>
            <person name="Xu M."/>
            <person name="Jiang T."/>
        </authorList>
    </citation>
    <scope>NUCLEOTIDE SEQUENCE [LARGE SCALE GENOMIC DNA]</scope>
    <source>
        <strain evidence="8 9">SD</strain>
    </source>
</reference>
<gene>
    <name evidence="8" type="ORF">SK069_10435</name>
</gene>
<evidence type="ECO:0000256" key="1">
    <source>
        <dbReference type="ARBA" id="ARBA00009986"/>
    </source>
</evidence>
<dbReference type="InterPro" id="IPR016161">
    <property type="entry name" value="Ald_DH/histidinol_DH"/>
</dbReference>
<feature type="domain" description="Aldehyde dehydrogenase" evidence="7">
    <location>
        <begin position="21"/>
        <end position="479"/>
    </location>
</feature>
<keyword evidence="2 3" id="KW-0560">Oxidoreductase</keyword>
<evidence type="ECO:0000256" key="4">
    <source>
        <dbReference type="PROSITE-ProRule" id="PRU10007"/>
    </source>
</evidence>
<dbReference type="Pfam" id="PF00171">
    <property type="entry name" value="Aldedh"/>
    <property type="match status" value="1"/>
</dbReference>
<accession>A0ABU4VM44</accession>
<evidence type="ECO:0000259" key="7">
    <source>
        <dbReference type="Pfam" id="PF00171"/>
    </source>
</evidence>
<evidence type="ECO:0000313" key="9">
    <source>
        <dbReference type="Proteomes" id="UP001277761"/>
    </source>
</evidence>
<dbReference type="PIRSF" id="PIRSF036492">
    <property type="entry name" value="ALDH"/>
    <property type="match status" value="1"/>
</dbReference>
<evidence type="ECO:0000256" key="3">
    <source>
        <dbReference type="PIRNR" id="PIRNR036492"/>
    </source>
</evidence>